<dbReference type="Pfam" id="PF07727">
    <property type="entry name" value="RVT_2"/>
    <property type="match status" value="1"/>
</dbReference>
<proteinExistence type="predicted"/>
<reference evidence="3" key="1">
    <citation type="submission" date="2018-02" db="EMBL/GenBank/DDBJ databases">
        <authorList>
            <person name="Cohen D.B."/>
            <person name="Kent A.D."/>
        </authorList>
    </citation>
    <scope>NUCLEOTIDE SEQUENCE</scope>
</reference>
<name>A0A2N9H8V9_FAGSY</name>
<evidence type="ECO:0000259" key="2">
    <source>
        <dbReference type="Pfam" id="PF07727"/>
    </source>
</evidence>
<dbReference type="InterPro" id="IPR013103">
    <property type="entry name" value="RVT_2"/>
</dbReference>
<dbReference type="AlphaFoldDB" id="A0A2N9H8V9"/>
<accession>A0A2N9H8V9</accession>
<gene>
    <name evidence="3" type="ORF">FSB_LOCUS38709</name>
</gene>
<feature type="domain" description="Reverse transcriptase Ty1/copia-type" evidence="2">
    <location>
        <begin position="130"/>
        <end position="227"/>
    </location>
</feature>
<feature type="region of interest" description="Disordered" evidence="1">
    <location>
        <begin position="36"/>
        <end position="79"/>
    </location>
</feature>
<protein>
    <recommendedName>
        <fullName evidence="2">Reverse transcriptase Ty1/copia-type domain-containing protein</fullName>
    </recommendedName>
</protein>
<dbReference type="EMBL" id="OIVN01003380">
    <property type="protein sequence ID" value="SPD10827.1"/>
    <property type="molecule type" value="Genomic_DNA"/>
</dbReference>
<sequence>MLFSWEHTTFNSLSKFKTCSTPSFFTNPSLPLFPHATSPDPSALLPISPADSPTSPQEPAPPVDPVTDQTPLLPLRRSDRVRAPPAHLRDYSCFSAVLSLHEPHTYREACTNPLWQQAMTEELQALEKTHTWDLVDLPRGKSAIGCKWVYKIKTKSDGTIERYKARLVAKGYAQEYGIDYEEIFAPVARITSVRSRLTIATVHQWPLFHMDVKNVFLNGDLTEESIYAGTSFFVVLFMVLSKLLKPGLPSLAILCISLASPPVPYDTALFIH</sequence>
<evidence type="ECO:0000256" key="1">
    <source>
        <dbReference type="SAM" id="MobiDB-lite"/>
    </source>
</evidence>
<organism evidence="3">
    <name type="scientific">Fagus sylvatica</name>
    <name type="common">Beechnut</name>
    <dbReference type="NCBI Taxonomy" id="28930"/>
    <lineage>
        <taxon>Eukaryota</taxon>
        <taxon>Viridiplantae</taxon>
        <taxon>Streptophyta</taxon>
        <taxon>Embryophyta</taxon>
        <taxon>Tracheophyta</taxon>
        <taxon>Spermatophyta</taxon>
        <taxon>Magnoliopsida</taxon>
        <taxon>eudicotyledons</taxon>
        <taxon>Gunneridae</taxon>
        <taxon>Pentapetalae</taxon>
        <taxon>rosids</taxon>
        <taxon>fabids</taxon>
        <taxon>Fagales</taxon>
        <taxon>Fagaceae</taxon>
        <taxon>Fagus</taxon>
    </lineage>
</organism>
<evidence type="ECO:0000313" key="3">
    <source>
        <dbReference type="EMBL" id="SPD10827.1"/>
    </source>
</evidence>